<sequence>MKTITRLFLIAGMVSLSACAPSQKDSEVQNASKSENQVIETIMSRRSIRKYKQQPVEMEKLQQILDCGINAPNGQNKQSWEIRVVNTPDYISELDSLNRSLALAKGADASKIRHASYGAPVMIFIANDTTYDFSQVDCGLLGANMILTAESLGLGSCCLGGIARTMKLPEAESLLKRLDLPENYNLLYAISFGYPDESPAAKPRRAEKIKFVE</sequence>
<evidence type="ECO:0000259" key="7">
    <source>
        <dbReference type="Pfam" id="PF00881"/>
    </source>
</evidence>
<dbReference type="PROSITE" id="PS51257">
    <property type="entry name" value="PROKAR_LIPOPROTEIN"/>
    <property type="match status" value="1"/>
</dbReference>
<dbReference type="SUPFAM" id="SSF55469">
    <property type="entry name" value="FMN-dependent nitroreductase-like"/>
    <property type="match status" value="1"/>
</dbReference>
<evidence type="ECO:0000256" key="2">
    <source>
        <dbReference type="ARBA" id="ARBA00007118"/>
    </source>
</evidence>
<keyword evidence="5" id="KW-0560">Oxidoreductase</keyword>
<accession>A0A948TD34</accession>
<keyword evidence="4" id="KW-0288">FMN</keyword>
<keyword evidence="6" id="KW-0732">Signal</keyword>
<evidence type="ECO:0000313" key="8">
    <source>
        <dbReference type="EMBL" id="MBU3838660.1"/>
    </source>
</evidence>
<evidence type="ECO:0000256" key="6">
    <source>
        <dbReference type="SAM" id="SignalP"/>
    </source>
</evidence>
<dbReference type="InterPro" id="IPR029479">
    <property type="entry name" value="Nitroreductase"/>
</dbReference>
<gene>
    <name evidence="8" type="ORF">H9777_10205</name>
</gene>
<dbReference type="InterPro" id="IPR000415">
    <property type="entry name" value="Nitroreductase-like"/>
</dbReference>
<feature type="domain" description="Nitroreductase" evidence="7">
    <location>
        <begin position="42"/>
        <end position="194"/>
    </location>
</feature>
<name>A0A948TD34_9BACT</name>
<evidence type="ECO:0000256" key="1">
    <source>
        <dbReference type="ARBA" id="ARBA00001917"/>
    </source>
</evidence>
<dbReference type="EMBL" id="JAHLFW010000084">
    <property type="protein sequence ID" value="MBU3838660.1"/>
    <property type="molecule type" value="Genomic_DNA"/>
</dbReference>
<dbReference type="Gene3D" id="3.40.109.10">
    <property type="entry name" value="NADH Oxidase"/>
    <property type="match status" value="1"/>
</dbReference>
<evidence type="ECO:0000256" key="5">
    <source>
        <dbReference type="ARBA" id="ARBA00023002"/>
    </source>
</evidence>
<reference evidence="8" key="1">
    <citation type="journal article" date="2021" name="PeerJ">
        <title>Extensive microbial diversity within the chicken gut microbiome revealed by metagenomics and culture.</title>
        <authorList>
            <person name="Gilroy R."/>
            <person name="Ravi A."/>
            <person name="Getino M."/>
            <person name="Pursley I."/>
            <person name="Horton D.L."/>
            <person name="Alikhan N.F."/>
            <person name="Baker D."/>
            <person name="Gharbi K."/>
            <person name="Hall N."/>
            <person name="Watson M."/>
            <person name="Adriaenssens E.M."/>
            <person name="Foster-Nyarko E."/>
            <person name="Jarju S."/>
            <person name="Secka A."/>
            <person name="Antonio M."/>
            <person name="Oren A."/>
            <person name="Chaudhuri R.R."/>
            <person name="La Ragione R."/>
            <person name="Hildebrand F."/>
            <person name="Pallen M.J."/>
        </authorList>
    </citation>
    <scope>NUCLEOTIDE SEQUENCE</scope>
    <source>
        <strain evidence="8">G4-2901</strain>
    </source>
</reference>
<protein>
    <submittedName>
        <fullName evidence="8">Nitroreductase</fullName>
    </submittedName>
</protein>
<dbReference type="GO" id="GO:0016491">
    <property type="term" value="F:oxidoreductase activity"/>
    <property type="evidence" value="ECO:0007669"/>
    <property type="project" value="UniProtKB-KW"/>
</dbReference>
<feature type="signal peptide" evidence="6">
    <location>
        <begin position="1"/>
        <end position="20"/>
    </location>
</feature>
<comment type="caution">
    <text evidence="8">The sequence shown here is derived from an EMBL/GenBank/DDBJ whole genome shotgun (WGS) entry which is preliminary data.</text>
</comment>
<reference evidence="8" key="2">
    <citation type="submission" date="2021-04" db="EMBL/GenBank/DDBJ databases">
        <authorList>
            <person name="Gilroy R."/>
        </authorList>
    </citation>
    <scope>NUCLEOTIDE SEQUENCE</scope>
    <source>
        <strain evidence="8">G4-2901</strain>
    </source>
</reference>
<dbReference type="Proteomes" id="UP000783796">
    <property type="component" value="Unassembled WGS sequence"/>
</dbReference>
<evidence type="ECO:0000256" key="4">
    <source>
        <dbReference type="ARBA" id="ARBA00022643"/>
    </source>
</evidence>
<keyword evidence="3" id="KW-0285">Flavoprotein</keyword>
<proteinExistence type="inferred from homology"/>
<comment type="similarity">
    <text evidence="2">Belongs to the nitroreductase family.</text>
</comment>
<comment type="cofactor">
    <cofactor evidence="1">
        <name>FMN</name>
        <dbReference type="ChEBI" id="CHEBI:58210"/>
    </cofactor>
</comment>
<dbReference type="Pfam" id="PF00881">
    <property type="entry name" value="Nitroreductase"/>
    <property type="match status" value="1"/>
</dbReference>
<feature type="chain" id="PRO_5037843006" evidence="6">
    <location>
        <begin position="21"/>
        <end position="213"/>
    </location>
</feature>
<dbReference type="AlphaFoldDB" id="A0A948TD34"/>
<dbReference type="CDD" id="cd02136">
    <property type="entry name" value="PnbA_NfnB-like"/>
    <property type="match status" value="1"/>
</dbReference>
<dbReference type="PANTHER" id="PTHR43673">
    <property type="entry name" value="NAD(P)H NITROREDUCTASE YDGI-RELATED"/>
    <property type="match status" value="1"/>
</dbReference>
<organism evidence="8 9">
    <name type="scientific">Candidatus Phocaeicola faecigallinarum</name>
    <dbReference type="NCBI Taxonomy" id="2838732"/>
    <lineage>
        <taxon>Bacteria</taxon>
        <taxon>Pseudomonadati</taxon>
        <taxon>Bacteroidota</taxon>
        <taxon>Bacteroidia</taxon>
        <taxon>Bacteroidales</taxon>
        <taxon>Bacteroidaceae</taxon>
        <taxon>Phocaeicola</taxon>
    </lineage>
</organism>
<evidence type="ECO:0000256" key="3">
    <source>
        <dbReference type="ARBA" id="ARBA00022630"/>
    </source>
</evidence>
<dbReference type="PANTHER" id="PTHR43673:SF2">
    <property type="entry name" value="NITROREDUCTASE"/>
    <property type="match status" value="1"/>
</dbReference>
<evidence type="ECO:0000313" key="9">
    <source>
        <dbReference type="Proteomes" id="UP000783796"/>
    </source>
</evidence>